<evidence type="ECO:0000256" key="11">
    <source>
        <dbReference type="PROSITE-ProRule" id="PRU00169"/>
    </source>
</evidence>
<dbReference type="PANTHER" id="PTHR45339:SF1">
    <property type="entry name" value="HYBRID SIGNAL TRANSDUCTION HISTIDINE KINASE J"/>
    <property type="match status" value="1"/>
</dbReference>
<comment type="catalytic activity">
    <reaction evidence="1">
        <text>ATP + protein L-histidine = ADP + protein N-phospho-L-histidine.</text>
        <dbReference type="EC" id="2.7.13.3"/>
    </reaction>
</comment>
<dbReference type="Pfam" id="PF00072">
    <property type="entry name" value="Response_reg"/>
    <property type="match status" value="1"/>
</dbReference>
<dbReference type="InterPro" id="IPR036097">
    <property type="entry name" value="HisK_dim/P_sf"/>
</dbReference>
<evidence type="ECO:0000256" key="7">
    <source>
        <dbReference type="ARBA" id="ARBA00022840"/>
    </source>
</evidence>
<dbReference type="PROSITE" id="PS50110">
    <property type="entry name" value="RESPONSE_REGULATORY"/>
    <property type="match status" value="1"/>
</dbReference>
<dbReference type="CDD" id="cd17546">
    <property type="entry name" value="REC_hyHK_CKI1_RcsC-like"/>
    <property type="match status" value="1"/>
</dbReference>
<keyword evidence="3 11" id="KW-0597">Phosphoprotein</keyword>
<evidence type="ECO:0000256" key="8">
    <source>
        <dbReference type="ARBA" id="ARBA00023012"/>
    </source>
</evidence>
<dbReference type="SMART" id="SM00388">
    <property type="entry name" value="HisKA"/>
    <property type="match status" value="1"/>
</dbReference>
<evidence type="ECO:0000256" key="1">
    <source>
        <dbReference type="ARBA" id="ARBA00000085"/>
    </source>
</evidence>
<dbReference type="SUPFAM" id="SSF52172">
    <property type="entry name" value="CheY-like"/>
    <property type="match status" value="1"/>
</dbReference>
<dbReference type="InterPro" id="IPR003594">
    <property type="entry name" value="HATPase_dom"/>
</dbReference>
<feature type="domain" description="Histidine kinase" evidence="12">
    <location>
        <begin position="150"/>
        <end position="371"/>
    </location>
</feature>
<dbReference type="InterPro" id="IPR005467">
    <property type="entry name" value="His_kinase_dom"/>
</dbReference>
<dbReference type="Pfam" id="PF00512">
    <property type="entry name" value="HisKA"/>
    <property type="match status" value="1"/>
</dbReference>
<evidence type="ECO:0000256" key="6">
    <source>
        <dbReference type="ARBA" id="ARBA00022777"/>
    </source>
</evidence>
<dbReference type="FunFam" id="3.30.565.10:FF:000010">
    <property type="entry name" value="Sensor histidine kinase RcsC"/>
    <property type="match status" value="1"/>
</dbReference>
<dbReference type="SUPFAM" id="SSF47384">
    <property type="entry name" value="Homodimeric domain of signal transducing histidine kinase"/>
    <property type="match status" value="1"/>
</dbReference>
<dbReference type="PROSITE" id="PS50109">
    <property type="entry name" value="HIS_KIN"/>
    <property type="match status" value="1"/>
</dbReference>
<feature type="modified residue" description="4-aspartylphosphate" evidence="11">
    <location>
        <position position="452"/>
    </location>
</feature>
<evidence type="ECO:0000313" key="15">
    <source>
        <dbReference type="Proteomes" id="UP000196531"/>
    </source>
</evidence>
<reference evidence="15" key="1">
    <citation type="journal article" date="2017" name="Proc. Natl. Acad. Sci. U.S.A.">
        <title>Simulation of Deepwater Horizon oil plume reveals substrate specialization within a complex community of hydrocarbon-degraders.</title>
        <authorList>
            <person name="Hu P."/>
            <person name="Dubinsky E.A."/>
            <person name="Probst A.J."/>
            <person name="Wang J."/>
            <person name="Sieber C.M.K."/>
            <person name="Tom L.M."/>
            <person name="Gardinali P."/>
            <person name="Banfield J.F."/>
            <person name="Atlas R.M."/>
            <person name="Andersen G.L."/>
        </authorList>
    </citation>
    <scope>NUCLEOTIDE SEQUENCE [LARGE SCALE GENOMIC DNA]</scope>
</reference>
<dbReference type="SMART" id="SM00387">
    <property type="entry name" value="HATPase_c"/>
    <property type="match status" value="1"/>
</dbReference>
<dbReference type="Proteomes" id="UP000196531">
    <property type="component" value="Unassembled WGS sequence"/>
</dbReference>
<evidence type="ECO:0000256" key="4">
    <source>
        <dbReference type="ARBA" id="ARBA00022679"/>
    </source>
</evidence>
<sequence>MNKKNLEIYLNLGKEGFAICSKDKREVLYVSRQMEHFFGDRANEDILSYLKLSNSERCLKALSKRGRFKTEVESRLSHTLDFIVELNFNYEFIEGIEYLIISAIDISYKKELNSVNKTITSLLERKNEELSVAIEKAEQTAAAKVELFANMSHEIRTPMNGILGMVQLLSGTELNVDQRDMVETIHSCGDSFLTILNDILTISKIESEKIELEIVNFDLHKCIESTADLFSHQVTEQKICLRFERHFEQEHWFRGDVTRIRQIIVNLLSNAIKFTQKGEVSLLIVVEEAKEGKSDIAIHVKDTGMGIPKHAQEKIFKSFSQVDTSTTRKFGGVGLGLAICSNLASLMGGRVGIESKEGEGSTFSLYLNLEVGQSEEKNNSLQKINNGSVNISCAELFPHNILLVEDNLINQKIAIMMLEKLGYKCDLATDGLEALAALKNQKEKKYSMIFMDIQMPNMDGIEATEKIIELYGDDRPKIVAITANAFKEDMEKCFEVGMDGFLAKPVTVDDLKKVLEKFFNLDKLEKIA</sequence>
<evidence type="ECO:0000256" key="2">
    <source>
        <dbReference type="ARBA" id="ARBA00012438"/>
    </source>
</evidence>
<protein>
    <recommendedName>
        <fullName evidence="10">Sensory/regulatory protein RpfC</fullName>
        <ecNumber evidence="2">2.7.13.3</ecNumber>
    </recommendedName>
</protein>
<dbReference type="InterPro" id="IPR011006">
    <property type="entry name" value="CheY-like_superfamily"/>
</dbReference>
<dbReference type="InterPro" id="IPR003661">
    <property type="entry name" value="HisK_dim/P_dom"/>
</dbReference>
<accession>A0A1Y5FAT2</accession>
<dbReference type="InterPro" id="IPR004358">
    <property type="entry name" value="Sig_transdc_His_kin-like_C"/>
</dbReference>
<dbReference type="GO" id="GO:0005524">
    <property type="term" value="F:ATP binding"/>
    <property type="evidence" value="ECO:0007669"/>
    <property type="project" value="UniProtKB-KW"/>
</dbReference>
<evidence type="ECO:0000259" key="12">
    <source>
        <dbReference type="PROSITE" id="PS50109"/>
    </source>
</evidence>
<dbReference type="InterPro" id="IPR001789">
    <property type="entry name" value="Sig_transdc_resp-reg_receiver"/>
</dbReference>
<dbReference type="SMART" id="SM00448">
    <property type="entry name" value="REC"/>
    <property type="match status" value="1"/>
</dbReference>
<organism evidence="14 15">
    <name type="scientific">Halobacteriovorax marinus</name>
    <dbReference type="NCBI Taxonomy" id="97084"/>
    <lineage>
        <taxon>Bacteria</taxon>
        <taxon>Pseudomonadati</taxon>
        <taxon>Bdellovibrionota</taxon>
        <taxon>Bacteriovoracia</taxon>
        <taxon>Bacteriovoracales</taxon>
        <taxon>Halobacteriovoraceae</taxon>
        <taxon>Halobacteriovorax</taxon>
    </lineage>
</organism>
<evidence type="ECO:0000256" key="3">
    <source>
        <dbReference type="ARBA" id="ARBA00022553"/>
    </source>
</evidence>
<evidence type="ECO:0000256" key="10">
    <source>
        <dbReference type="ARBA" id="ARBA00068150"/>
    </source>
</evidence>
<dbReference type="PRINTS" id="PR00344">
    <property type="entry name" value="BCTRLSENSOR"/>
</dbReference>
<comment type="caution">
    <text evidence="14">The sequence shown here is derived from an EMBL/GenBank/DDBJ whole genome shotgun (WGS) entry which is preliminary data.</text>
</comment>
<dbReference type="CDD" id="cd16922">
    <property type="entry name" value="HATPase_EvgS-ArcB-TorS-like"/>
    <property type="match status" value="1"/>
</dbReference>
<dbReference type="Gene3D" id="3.40.50.2300">
    <property type="match status" value="1"/>
</dbReference>
<dbReference type="Gene3D" id="3.30.565.10">
    <property type="entry name" value="Histidine kinase-like ATPase, C-terminal domain"/>
    <property type="match status" value="1"/>
</dbReference>
<dbReference type="Pfam" id="PF02518">
    <property type="entry name" value="HATPase_c"/>
    <property type="match status" value="1"/>
</dbReference>
<evidence type="ECO:0000313" key="14">
    <source>
        <dbReference type="EMBL" id="OUR98608.1"/>
    </source>
</evidence>
<proteinExistence type="predicted"/>
<feature type="domain" description="Response regulatory" evidence="13">
    <location>
        <begin position="400"/>
        <end position="519"/>
    </location>
</feature>
<gene>
    <name evidence="14" type="ORF">A9Q84_04115</name>
</gene>
<name>A0A1Y5FAT2_9BACT</name>
<dbReference type="PANTHER" id="PTHR45339">
    <property type="entry name" value="HYBRID SIGNAL TRANSDUCTION HISTIDINE KINASE J"/>
    <property type="match status" value="1"/>
</dbReference>
<dbReference type="Gene3D" id="1.10.287.130">
    <property type="match status" value="1"/>
</dbReference>
<keyword evidence="5" id="KW-0547">Nucleotide-binding</keyword>
<dbReference type="FunFam" id="1.10.287.130:FF:000002">
    <property type="entry name" value="Two-component osmosensing histidine kinase"/>
    <property type="match status" value="1"/>
</dbReference>
<dbReference type="EMBL" id="MAAO01000004">
    <property type="protein sequence ID" value="OUR98608.1"/>
    <property type="molecule type" value="Genomic_DNA"/>
</dbReference>
<keyword evidence="8" id="KW-0902">Two-component regulatory system</keyword>
<keyword evidence="6" id="KW-0418">Kinase</keyword>
<dbReference type="InterPro" id="IPR036890">
    <property type="entry name" value="HATPase_C_sf"/>
</dbReference>
<dbReference type="CDD" id="cd00082">
    <property type="entry name" value="HisKA"/>
    <property type="match status" value="1"/>
</dbReference>
<evidence type="ECO:0000256" key="9">
    <source>
        <dbReference type="ARBA" id="ARBA00064003"/>
    </source>
</evidence>
<comment type="subunit">
    <text evidence="9">At low DSF concentrations, interacts with RpfF.</text>
</comment>
<dbReference type="AlphaFoldDB" id="A0A1Y5FAT2"/>
<evidence type="ECO:0000259" key="13">
    <source>
        <dbReference type="PROSITE" id="PS50110"/>
    </source>
</evidence>
<evidence type="ECO:0000256" key="5">
    <source>
        <dbReference type="ARBA" id="ARBA00022741"/>
    </source>
</evidence>
<keyword evidence="4" id="KW-0808">Transferase</keyword>
<dbReference type="SUPFAM" id="SSF55874">
    <property type="entry name" value="ATPase domain of HSP90 chaperone/DNA topoisomerase II/histidine kinase"/>
    <property type="match status" value="1"/>
</dbReference>
<dbReference type="GO" id="GO:0000155">
    <property type="term" value="F:phosphorelay sensor kinase activity"/>
    <property type="evidence" value="ECO:0007669"/>
    <property type="project" value="InterPro"/>
</dbReference>
<dbReference type="EC" id="2.7.13.3" evidence="2"/>
<keyword evidence="7" id="KW-0067">ATP-binding</keyword>